<dbReference type="RefSeq" id="WP_187635580.1">
    <property type="nucleotide sequence ID" value="NZ_VZQQ01000014.1"/>
</dbReference>
<reference evidence="1 2" key="1">
    <citation type="submission" date="2019-09" db="EMBL/GenBank/DDBJ databases">
        <title>Paraburkholderia podalyriae sp. nov., A South African Podalyria-associated rhizobium.</title>
        <authorList>
            <person name="Mavima L."/>
            <person name="Beukes C.W."/>
            <person name="Palmer M."/>
            <person name="De Meyer S.E."/>
            <person name="James E.K."/>
            <person name="Maluk M."/>
            <person name="Avontuur J.R."/>
            <person name="Chan W.Y."/>
            <person name="Venter S.N."/>
            <person name="Steenkamp E.T."/>
        </authorList>
    </citation>
    <scope>NUCLEOTIDE SEQUENCE [LARGE SCALE GENOMIC DNA]</scope>
    <source>
        <strain evidence="1 2">WC7.3b</strain>
    </source>
</reference>
<proteinExistence type="predicted"/>
<sequence>MGVRLSPDTWSQIEADYRAGRPAKRLAKIHGVSASAIFHRSSLERWRDTPRVAAKPTQAERIEQAADRLEAILKRMSEDR</sequence>
<organism evidence="1 2">
    <name type="scientific">Paraburkholderia podalyriae</name>
    <dbReference type="NCBI Taxonomy" id="1938811"/>
    <lineage>
        <taxon>Bacteria</taxon>
        <taxon>Pseudomonadati</taxon>
        <taxon>Pseudomonadota</taxon>
        <taxon>Betaproteobacteria</taxon>
        <taxon>Burkholderiales</taxon>
        <taxon>Burkholderiaceae</taxon>
        <taxon>Paraburkholderia</taxon>
    </lineage>
</organism>
<protein>
    <recommendedName>
        <fullName evidence="3">Transposase</fullName>
    </recommendedName>
</protein>
<dbReference type="Proteomes" id="UP000736373">
    <property type="component" value="Unassembled WGS sequence"/>
</dbReference>
<evidence type="ECO:0000313" key="1">
    <source>
        <dbReference type="EMBL" id="MBC8748523.1"/>
    </source>
</evidence>
<dbReference type="EMBL" id="VZQQ01000014">
    <property type="protein sequence ID" value="MBC8748523.1"/>
    <property type="molecule type" value="Genomic_DNA"/>
</dbReference>
<evidence type="ECO:0008006" key="3">
    <source>
        <dbReference type="Google" id="ProtNLM"/>
    </source>
</evidence>
<gene>
    <name evidence="1" type="ORF">F6X42_18495</name>
</gene>
<accession>A0ABR7PQG2</accession>
<name>A0ABR7PQG2_9BURK</name>
<comment type="caution">
    <text evidence="1">The sequence shown here is derived from an EMBL/GenBank/DDBJ whole genome shotgun (WGS) entry which is preliminary data.</text>
</comment>
<evidence type="ECO:0000313" key="2">
    <source>
        <dbReference type="Proteomes" id="UP000736373"/>
    </source>
</evidence>
<keyword evidence="2" id="KW-1185">Reference proteome</keyword>